<feature type="binding site" evidence="5">
    <location>
        <position position="32"/>
    </location>
    <ligand>
        <name>ATP</name>
        <dbReference type="ChEBI" id="CHEBI:30616"/>
    </ligand>
</feature>
<organism evidence="7 8">
    <name type="scientific">Actinoplanes friuliensis DSM 7358</name>
    <dbReference type="NCBI Taxonomy" id="1246995"/>
    <lineage>
        <taxon>Bacteria</taxon>
        <taxon>Bacillati</taxon>
        <taxon>Actinomycetota</taxon>
        <taxon>Actinomycetes</taxon>
        <taxon>Micromonosporales</taxon>
        <taxon>Micromonosporaceae</taxon>
        <taxon>Actinoplanes</taxon>
    </lineage>
</organism>
<dbReference type="InterPro" id="IPR017441">
    <property type="entry name" value="Protein_kinase_ATP_BS"/>
</dbReference>
<evidence type="ECO:0000313" key="7">
    <source>
        <dbReference type="EMBL" id="AGZ41250.1"/>
    </source>
</evidence>
<accession>U5VZV6</accession>
<evidence type="ECO:0000256" key="3">
    <source>
        <dbReference type="ARBA" id="ARBA00022777"/>
    </source>
</evidence>
<dbReference type="PROSITE" id="PS50011">
    <property type="entry name" value="PROTEIN_KINASE_DOM"/>
    <property type="match status" value="1"/>
</dbReference>
<dbReference type="Gene3D" id="1.10.510.10">
    <property type="entry name" value="Transferase(Phosphotransferase) domain 1"/>
    <property type="match status" value="1"/>
</dbReference>
<name>U5VZV6_9ACTN</name>
<dbReference type="Proteomes" id="UP000017746">
    <property type="component" value="Chromosome"/>
</dbReference>
<evidence type="ECO:0000259" key="6">
    <source>
        <dbReference type="PROSITE" id="PS50011"/>
    </source>
</evidence>
<sequence>MGGYRLLGRLGQGGMGAVYLGRGAEGRLVAVKMIRPEFAYDTEFRGRFRSEVNRARQVPPFCTAEVLDADPDHSTPYLVVEYVDGPSLAQVIAGQGPLSGGSLHSVAVGVATALSAIHGAGVIHRDLKPGNVLLARGMPKVIDFGIARAFEATSQHTRTDQMVGTVAYMAPERFDTDGGAVGPAADVFAWGAVVTYAATGRTPFQADSPAATAARILTQPPELSGLPEPLRSVVTRALAKDPAERPTAPQLLNLLLDLDAADTTELLRPELLRTAVAAQRAPGRTGKGSKRRIRAAVVAGVGALVLAGAGLLAAQALPGLGAATDDVIGDAAPASARPSLSRAAGGTEIFDRLDRPGQWKDTRTDADGRCLFTDGRLEARTGMSPVYRCQGPADSFAKDQAVSVDATVLTPGSCAVIWLRATGADAYLVSLCESEVRLGVDAADGVTGEVRAAVTGTGLGRARRVEVVVRDEKATVAVDGTEVLATPLGEASLKAGRVTFGVIDDIISGDARAAFTQAKIMEL</sequence>
<dbReference type="GO" id="GO:0005524">
    <property type="term" value="F:ATP binding"/>
    <property type="evidence" value="ECO:0007669"/>
    <property type="project" value="UniProtKB-UniRule"/>
</dbReference>
<dbReference type="SUPFAM" id="SSF56112">
    <property type="entry name" value="Protein kinase-like (PK-like)"/>
    <property type="match status" value="1"/>
</dbReference>
<dbReference type="Gene3D" id="3.30.200.20">
    <property type="entry name" value="Phosphorylase Kinase, domain 1"/>
    <property type="match status" value="1"/>
</dbReference>
<keyword evidence="4 5" id="KW-0067">ATP-binding</keyword>
<dbReference type="PANTHER" id="PTHR43289:SF34">
    <property type="entry name" value="SERINE_THREONINE-PROTEIN KINASE YBDM-RELATED"/>
    <property type="match status" value="1"/>
</dbReference>
<feature type="domain" description="Protein kinase" evidence="6">
    <location>
        <begin position="4"/>
        <end position="267"/>
    </location>
</feature>
<reference evidence="7 8" key="1">
    <citation type="journal article" date="2014" name="J. Biotechnol.">
        <title>Complete genome sequence of the actinobacterium Actinoplanes friuliensis HAG 010964, producer of the lipopeptide antibiotic friulimycin.</title>
        <authorList>
            <person name="Ruckert C."/>
            <person name="Szczepanowski R."/>
            <person name="Albersmeier A."/>
            <person name="Goesmann A."/>
            <person name="Fischer N."/>
            <person name="Steinkamper A."/>
            <person name="Puhler A."/>
            <person name="Biener R."/>
            <person name="Schwartz D."/>
            <person name="Kalinowski J."/>
        </authorList>
    </citation>
    <scope>NUCLEOTIDE SEQUENCE [LARGE SCALE GENOMIC DNA]</scope>
    <source>
        <strain evidence="7 8">DSM 7358</strain>
    </source>
</reference>
<dbReference type="PANTHER" id="PTHR43289">
    <property type="entry name" value="MITOGEN-ACTIVATED PROTEIN KINASE KINASE KINASE 20-RELATED"/>
    <property type="match status" value="1"/>
</dbReference>
<dbReference type="HOGENOM" id="CLU_000288_135_1_11"/>
<dbReference type="KEGG" id="afs:AFR_14840"/>
<dbReference type="PATRIC" id="fig|1246995.3.peg.3013"/>
<keyword evidence="3 7" id="KW-0418">Kinase</keyword>
<dbReference type="Pfam" id="PF00069">
    <property type="entry name" value="Pkinase"/>
    <property type="match status" value="1"/>
</dbReference>
<proteinExistence type="predicted"/>
<dbReference type="InterPro" id="IPR000719">
    <property type="entry name" value="Prot_kinase_dom"/>
</dbReference>
<keyword evidence="1" id="KW-0808">Transferase</keyword>
<dbReference type="PROSITE" id="PS00107">
    <property type="entry name" value="PROTEIN_KINASE_ATP"/>
    <property type="match status" value="1"/>
</dbReference>
<dbReference type="EMBL" id="CP006272">
    <property type="protein sequence ID" value="AGZ41250.1"/>
    <property type="molecule type" value="Genomic_DNA"/>
</dbReference>
<evidence type="ECO:0000313" key="8">
    <source>
        <dbReference type="Proteomes" id="UP000017746"/>
    </source>
</evidence>
<gene>
    <name evidence="7" type="ORF">AFR_14840</name>
</gene>
<keyword evidence="8" id="KW-1185">Reference proteome</keyword>
<keyword evidence="7" id="KW-0723">Serine/threonine-protein kinase</keyword>
<dbReference type="GO" id="GO:0004674">
    <property type="term" value="F:protein serine/threonine kinase activity"/>
    <property type="evidence" value="ECO:0007669"/>
    <property type="project" value="UniProtKB-KW"/>
</dbReference>
<keyword evidence="2 5" id="KW-0547">Nucleotide-binding</keyword>
<dbReference type="InterPro" id="IPR008271">
    <property type="entry name" value="Ser/Thr_kinase_AS"/>
</dbReference>
<dbReference type="SMART" id="SM00220">
    <property type="entry name" value="S_TKc"/>
    <property type="match status" value="1"/>
</dbReference>
<evidence type="ECO:0000256" key="1">
    <source>
        <dbReference type="ARBA" id="ARBA00022679"/>
    </source>
</evidence>
<dbReference type="PROSITE" id="PS00108">
    <property type="entry name" value="PROTEIN_KINASE_ST"/>
    <property type="match status" value="1"/>
</dbReference>
<evidence type="ECO:0000256" key="4">
    <source>
        <dbReference type="ARBA" id="ARBA00022840"/>
    </source>
</evidence>
<protein>
    <submittedName>
        <fullName evidence="7">WD-40 repeat-containing serine/threonine protein kinase</fullName>
    </submittedName>
</protein>
<evidence type="ECO:0000256" key="5">
    <source>
        <dbReference type="PROSITE-ProRule" id="PRU10141"/>
    </source>
</evidence>
<evidence type="ECO:0000256" key="2">
    <source>
        <dbReference type="ARBA" id="ARBA00022741"/>
    </source>
</evidence>
<dbReference type="STRING" id="1246995.AFR_14840"/>
<dbReference type="InterPro" id="IPR011009">
    <property type="entry name" value="Kinase-like_dom_sf"/>
</dbReference>
<dbReference type="CDD" id="cd14014">
    <property type="entry name" value="STKc_PknB_like"/>
    <property type="match status" value="1"/>
</dbReference>
<dbReference type="eggNOG" id="COG0515">
    <property type="taxonomic scope" value="Bacteria"/>
</dbReference>
<dbReference type="AlphaFoldDB" id="U5VZV6"/>